<proteinExistence type="predicted"/>
<keyword evidence="3" id="KW-1185">Reference proteome</keyword>
<sequence length="142" mass="14984">MSGPSNSKPGAQPIKESAKPTAQPAATKSDRPGMGDAKQASNAAATFAGVPTGPRSLSKRPAQYRRPEPKAASTAPIPGVPTGPRAMRKPMQQVAVSTDPEMSKLSDQEIEQKLMANKAEAERIARRLATLEAEEAADRESH</sequence>
<dbReference type="EMBL" id="PNEN01000391">
    <property type="protein sequence ID" value="PPJ59447.1"/>
    <property type="molecule type" value="Genomic_DNA"/>
</dbReference>
<name>A0A2S6CIA0_9PEZI</name>
<evidence type="ECO:0000313" key="2">
    <source>
        <dbReference type="EMBL" id="PPJ59447.1"/>
    </source>
</evidence>
<evidence type="ECO:0000256" key="1">
    <source>
        <dbReference type="SAM" id="MobiDB-lite"/>
    </source>
</evidence>
<accession>A0A2S6CIA0</accession>
<gene>
    <name evidence="2" type="ORF">CBER1_02450</name>
</gene>
<feature type="region of interest" description="Disordered" evidence="1">
    <location>
        <begin position="1"/>
        <end position="104"/>
    </location>
</feature>
<comment type="caution">
    <text evidence="2">The sequence shown here is derived from an EMBL/GenBank/DDBJ whole genome shotgun (WGS) entry which is preliminary data.</text>
</comment>
<reference evidence="3" key="1">
    <citation type="journal article" date="2017" name="bioRxiv">
        <title>Conservation of a gene cluster reveals novel cercosporin biosynthetic mechanisms and extends production to the genus Colletotrichum.</title>
        <authorList>
            <person name="de Jonge R."/>
            <person name="Ebert M.K."/>
            <person name="Huitt-Roehl C.R."/>
            <person name="Pal P."/>
            <person name="Suttle J.C."/>
            <person name="Spanner R.E."/>
            <person name="Neubauer J.D."/>
            <person name="Jurick W.M.II."/>
            <person name="Stott K.A."/>
            <person name="Secor G.A."/>
            <person name="Thomma B.P.H.J."/>
            <person name="Van de Peer Y."/>
            <person name="Townsend C.A."/>
            <person name="Bolton M.D."/>
        </authorList>
    </citation>
    <scope>NUCLEOTIDE SEQUENCE [LARGE SCALE GENOMIC DNA]</scope>
    <source>
        <strain evidence="3">CBS538.71</strain>
    </source>
</reference>
<evidence type="ECO:0000313" key="3">
    <source>
        <dbReference type="Proteomes" id="UP000237631"/>
    </source>
</evidence>
<organism evidence="2 3">
    <name type="scientific">Cercospora berteroae</name>
    <dbReference type="NCBI Taxonomy" id="357750"/>
    <lineage>
        <taxon>Eukaryota</taxon>
        <taxon>Fungi</taxon>
        <taxon>Dikarya</taxon>
        <taxon>Ascomycota</taxon>
        <taxon>Pezizomycotina</taxon>
        <taxon>Dothideomycetes</taxon>
        <taxon>Dothideomycetidae</taxon>
        <taxon>Mycosphaerellales</taxon>
        <taxon>Mycosphaerellaceae</taxon>
        <taxon>Cercospora</taxon>
    </lineage>
</organism>
<protein>
    <submittedName>
        <fullName evidence="2">Uncharacterized protein</fullName>
    </submittedName>
</protein>
<dbReference type="OrthoDB" id="3648888at2759"/>
<dbReference type="Proteomes" id="UP000237631">
    <property type="component" value="Unassembled WGS sequence"/>
</dbReference>
<dbReference type="AlphaFoldDB" id="A0A2S6CIA0"/>